<evidence type="ECO:0000259" key="1">
    <source>
        <dbReference type="Pfam" id="PF00557"/>
    </source>
</evidence>
<feature type="domain" description="Peptidase M24" evidence="1">
    <location>
        <begin position="172"/>
        <end position="373"/>
    </location>
</feature>
<evidence type="ECO:0000313" key="3">
    <source>
        <dbReference type="EMBL" id="MCM2391871.1"/>
    </source>
</evidence>
<gene>
    <name evidence="3" type="ORF">NBG84_26900</name>
</gene>
<accession>A0ABT0UXH4</accession>
<evidence type="ECO:0000313" key="4">
    <source>
        <dbReference type="Proteomes" id="UP001431429"/>
    </source>
</evidence>
<dbReference type="PANTHER" id="PTHR46112:SF2">
    <property type="entry name" value="XAA-PRO AMINOPEPTIDASE P-RELATED"/>
    <property type="match status" value="1"/>
</dbReference>
<dbReference type="InterPro" id="IPR036005">
    <property type="entry name" value="Creatinase/aminopeptidase-like"/>
</dbReference>
<dbReference type="EMBL" id="JAMQAW010000034">
    <property type="protein sequence ID" value="MCM2391871.1"/>
    <property type="molecule type" value="Genomic_DNA"/>
</dbReference>
<sequence length="404" mass="44276">MSTTARTNLPNNTLSLAERDRRHALVRKYLRAAGAEAIIASGHNAFYLTNGIPGENYAVLTANEAPVTCFVNGRHIIDIPVAYLLDAQEWIEDIRPASDHIHSPRQVGDTSEIVARIRELGLAKGARVGVDSGLNHLVVEQLTAAMPDVELIQLADVFASARTVKSAEELAIIEEACRIWDSAVQTIRGFVRPGMPGAQVVQEGIRAMWAEGADVDTRFYLSFGKHASQNPAVAELCLSRPIEAGDMLTLTSMARYRGYIGHTDQQISMGEPSRLHADMFASILEVRRHVLSHVKPGVLHSDLAVAYREAAEQTPFKFSKHSQIHQFGMDAPEYPGGSHRIQQEFVPGREEQPDFVLAPGMVYSISPTLISQDDRDVLLGGTDLTVTESGYRELQAVPVQLLVA</sequence>
<dbReference type="Pfam" id="PF00557">
    <property type="entry name" value="Peptidase_M24"/>
    <property type="match status" value="1"/>
</dbReference>
<comment type="caution">
    <text evidence="3">The sequence shown here is derived from an EMBL/GenBank/DDBJ whole genome shotgun (WGS) entry which is preliminary data.</text>
</comment>
<proteinExistence type="predicted"/>
<dbReference type="SUPFAM" id="SSF53092">
    <property type="entry name" value="Creatinase/prolidase N-terminal domain"/>
    <property type="match status" value="1"/>
</dbReference>
<dbReference type="InterPro" id="IPR029149">
    <property type="entry name" value="Creatin/AminoP/Spt16_N"/>
</dbReference>
<evidence type="ECO:0000259" key="2">
    <source>
        <dbReference type="Pfam" id="PF01321"/>
    </source>
</evidence>
<protein>
    <submittedName>
        <fullName evidence="3">M24 family metallopeptidase</fullName>
    </submittedName>
</protein>
<dbReference type="SUPFAM" id="SSF55920">
    <property type="entry name" value="Creatinase/aminopeptidase"/>
    <property type="match status" value="1"/>
</dbReference>
<organism evidence="3 4">
    <name type="scientific">Streptomyces albipurpureus</name>
    <dbReference type="NCBI Taxonomy" id="2897419"/>
    <lineage>
        <taxon>Bacteria</taxon>
        <taxon>Bacillati</taxon>
        <taxon>Actinomycetota</taxon>
        <taxon>Actinomycetes</taxon>
        <taxon>Kitasatosporales</taxon>
        <taxon>Streptomycetaceae</taxon>
        <taxon>Streptomyces</taxon>
    </lineage>
</organism>
<keyword evidence="4" id="KW-1185">Reference proteome</keyword>
<dbReference type="Gene3D" id="3.90.230.10">
    <property type="entry name" value="Creatinase/methionine aminopeptidase superfamily"/>
    <property type="match status" value="1"/>
</dbReference>
<dbReference type="PANTHER" id="PTHR46112">
    <property type="entry name" value="AMINOPEPTIDASE"/>
    <property type="match status" value="1"/>
</dbReference>
<name>A0ABT0UXH4_9ACTN</name>
<dbReference type="CDD" id="cd01066">
    <property type="entry name" value="APP_MetAP"/>
    <property type="match status" value="1"/>
</dbReference>
<reference evidence="3" key="1">
    <citation type="submission" date="2022-06" db="EMBL/GenBank/DDBJ databases">
        <title>Genome public.</title>
        <authorList>
            <person name="Sun Q."/>
        </authorList>
    </citation>
    <scope>NUCLEOTIDE SEQUENCE</scope>
    <source>
        <strain evidence="3">CWNU-1</strain>
    </source>
</reference>
<dbReference type="InterPro" id="IPR000994">
    <property type="entry name" value="Pept_M24"/>
</dbReference>
<dbReference type="Gene3D" id="3.40.350.10">
    <property type="entry name" value="Creatinase/prolidase N-terminal domain"/>
    <property type="match status" value="1"/>
</dbReference>
<dbReference type="InterPro" id="IPR050659">
    <property type="entry name" value="Peptidase_M24B"/>
</dbReference>
<dbReference type="InterPro" id="IPR000587">
    <property type="entry name" value="Creatinase_N"/>
</dbReference>
<dbReference type="Proteomes" id="UP001431429">
    <property type="component" value="Unassembled WGS sequence"/>
</dbReference>
<feature type="domain" description="Creatinase N-terminal" evidence="2">
    <location>
        <begin position="22"/>
        <end position="164"/>
    </location>
</feature>
<dbReference type="Pfam" id="PF01321">
    <property type="entry name" value="Creatinase_N"/>
    <property type="match status" value="1"/>
</dbReference>
<dbReference type="RefSeq" id="WP_250922201.1">
    <property type="nucleotide sequence ID" value="NZ_JAMQAW010000034.1"/>
</dbReference>